<keyword evidence="2" id="KW-0732">Signal</keyword>
<dbReference type="PANTHER" id="PTHR11005">
    <property type="entry name" value="LYSOSOMAL ACID LIPASE-RELATED"/>
    <property type="match status" value="1"/>
</dbReference>
<keyword evidence="5" id="KW-0325">Glycoprotein</keyword>
<dbReference type="InterPro" id="IPR029058">
    <property type="entry name" value="AB_hydrolase_fold"/>
</dbReference>
<keyword evidence="6" id="KW-0378">Hydrolase</keyword>
<evidence type="ECO:0000256" key="2">
    <source>
        <dbReference type="ARBA" id="ARBA00022729"/>
    </source>
</evidence>
<evidence type="ECO:0000256" key="4">
    <source>
        <dbReference type="ARBA" id="ARBA00023098"/>
    </source>
</evidence>
<name>A0ABM4AN57_VANTA</name>
<dbReference type="InterPro" id="IPR000073">
    <property type="entry name" value="AB_hydrolase_1"/>
</dbReference>
<evidence type="ECO:0000256" key="5">
    <source>
        <dbReference type="ARBA" id="ARBA00023180"/>
    </source>
</evidence>
<keyword evidence="8" id="KW-1185">Reference proteome</keyword>
<organism evidence="8 9">
    <name type="scientific">Vanessa tameamea</name>
    <name type="common">Kamehameha butterfly</name>
    <dbReference type="NCBI Taxonomy" id="334116"/>
    <lineage>
        <taxon>Eukaryota</taxon>
        <taxon>Metazoa</taxon>
        <taxon>Ecdysozoa</taxon>
        <taxon>Arthropoda</taxon>
        <taxon>Hexapoda</taxon>
        <taxon>Insecta</taxon>
        <taxon>Pterygota</taxon>
        <taxon>Neoptera</taxon>
        <taxon>Endopterygota</taxon>
        <taxon>Lepidoptera</taxon>
        <taxon>Glossata</taxon>
        <taxon>Ditrysia</taxon>
        <taxon>Papilionoidea</taxon>
        <taxon>Nymphalidae</taxon>
        <taxon>Nymphalinae</taxon>
        <taxon>Vanessa</taxon>
    </lineage>
</organism>
<dbReference type="RefSeq" id="XP_064072736.1">
    <property type="nucleotide sequence ID" value="XM_064216666.1"/>
</dbReference>
<evidence type="ECO:0000256" key="6">
    <source>
        <dbReference type="PIRNR" id="PIRNR000862"/>
    </source>
</evidence>
<dbReference type="Gene3D" id="3.40.50.1820">
    <property type="entry name" value="alpha/beta hydrolase"/>
    <property type="match status" value="1"/>
</dbReference>
<evidence type="ECO:0000313" key="9">
    <source>
        <dbReference type="RefSeq" id="XP_064072736.1"/>
    </source>
</evidence>
<evidence type="ECO:0000313" key="8">
    <source>
        <dbReference type="Proteomes" id="UP001652626"/>
    </source>
</evidence>
<accession>A0ABM4AN57</accession>
<proteinExistence type="inferred from homology"/>
<dbReference type="GeneID" id="135193584"/>
<dbReference type="InterPro" id="IPR025483">
    <property type="entry name" value="Lipase_euk"/>
</dbReference>
<sequence length="383" mass="43210">MKQYGYSNYDRTAEAVEVGPSFTSLATEYGHPASEYEVITEDGYILTMFHLPGRSRFPVLLIHGILDSADTWIVRGDNSLAITLANQGYDVWLSNSRGNRYSRRHVNLDPDKDADFWKYSFHEIGHYDLPALIDRVLNETGAPTLTAIGHSQGTTVFYVLGSTRPEYNEKINVMISLAPVCYLHHSPPPLSTLIKLAPLVENIFTELNINEALGDNTTAARIYRYVCTAPVIGYTVCANGIIFPFTGYDPTELEPSFFQIVSKHFPAGISSRSLVHYLQVGRRRVFAPFDYGSEGNKALYNSTVPPPYDFSKISMPIALLAARNDFFSTLPDVTLLKNQLPNVVSYIVNPRVLHNHADYVWGRRMRVYLFPYIFSILQRYNGV</sequence>
<keyword evidence="3 6" id="KW-0442">Lipid degradation</keyword>
<protein>
    <recommendedName>
        <fullName evidence="6">Lipase</fullName>
    </recommendedName>
</protein>
<evidence type="ECO:0000256" key="3">
    <source>
        <dbReference type="ARBA" id="ARBA00022963"/>
    </source>
</evidence>
<reference evidence="9" key="1">
    <citation type="submission" date="2025-08" db="UniProtKB">
        <authorList>
            <consortium name="RefSeq"/>
        </authorList>
    </citation>
    <scope>IDENTIFICATION</scope>
    <source>
        <tissue evidence="9">Whole body</tissue>
    </source>
</reference>
<gene>
    <name evidence="9" type="primary">LOC135193584</name>
</gene>
<evidence type="ECO:0000256" key="1">
    <source>
        <dbReference type="ARBA" id="ARBA00010701"/>
    </source>
</evidence>
<dbReference type="Proteomes" id="UP001652626">
    <property type="component" value="Chromosome 13"/>
</dbReference>
<dbReference type="PIRSF" id="PIRSF000862">
    <property type="entry name" value="Steryl_ester_lip"/>
    <property type="match status" value="1"/>
</dbReference>
<feature type="domain" description="AB hydrolase-1" evidence="7">
    <location>
        <begin position="58"/>
        <end position="189"/>
    </location>
</feature>
<keyword evidence="4" id="KW-0443">Lipid metabolism</keyword>
<evidence type="ECO:0000259" key="7">
    <source>
        <dbReference type="Pfam" id="PF00561"/>
    </source>
</evidence>
<dbReference type="SUPFAM" id="SSF53474">
    <property type="entry name" value="alpha/beta-Hydrolases"/>
    <property type="match status" value="1"/>
</dbReference>
<comment type="similarity">
    <text evidence="1 6">Belongs to the AB hydrolase superfamily. Lipase family.</text>
</comment>
<dbReference type="Pfam" id="PF00561">
    <property type="entry name" value="Abhydrolase_1"/>
    <property type="match status" value="1"/>
</dbReference>